<comment type="caution">
    <text evidence="4">The sequence shown here is derived from an EMBL/GenBank/DDBJ whole genome shotgun (WGS) entry which is preliminary data.</text>
</comment>
<dbReference type="EMBL" id="JABSTR010000005">
    <property type="protein sequence ID" value="KAH9370639.1"/>
    <property type="molecule type" value="Genomic_DNA"/>
</dbReference>
<accession>A0A9J6G6U9</accession>
<reference evidence="4 5" key="1">
    <citation type="journal article" date="2020" name="Cell">
        <title>Large-Scale Comparative Analyses of Tick Genomes Elucidate Their Genetic Diversity and Vector Capacities.</title>
        <authorList>
            <consortium name="Tick Genome and Microbiome Consortium (TIGMIC)"/>
            <person name="Jia N."/>
            <person name="Wang J."/>
            <person name="Shi W."/>
            <person name="Du L."/>
            <person name="Sun Y."/>
            <person name="Zhan W."/>
            <person name="Jiang J.F."/>
            <person name="Wang Q."/>
            <person name="Zhang B."/>
            <person name="Ji P."/>
            <person name="Bell-Sakyi L."/>
            <person name="Cui X.M."/>
            <person name="Yuan T.T."/>
            <person name="Jiang B.G."/>
            <person name="Yang W.F."/>
            <person name="Lam T.T."/>
            <person name="Chang Q.C."/>
            <person name="Ding S.J."/>
            <person name="Wang X.J."/>
            <person name="Zhu J.G."/>
            <person name="Ruan X.D."/>
            <person name="Zhao L."/>
            <person name="Wei J.T."/>
            <person name="Ye R.Z."/>
            <person name="Que T.C."/>
            <person name="Du C.H."/>
            <person name="Zhou Y.H."/>
            <person name="Cheng J.X."/>
            <person name="Dai P.F."/>
            <person name="Guo W.B."/>
            <person name="Han X.H."/>
            <person name="Huang E.J."/>
            <person name="Li L.F."/>
            <person name="Wei W."/>
            <person name="Gao Y.C."/>
            <person name="Liu J.Z."/>
            <person name="Shao H.Z."/>
            <person name="Wang X."/>
            <person name="Wang C.C."/>
            <person name="Yang T.C."/>
            <person name="Huo Q.B."/>
            <person name="Li W."/>
            <person name="Chen H.Y."/>
            <person name="Chen S.E."/>
            <person name="Zhou L.G."/>
            <person name="Ni X.B."/>
            <person name="Tian J.H."/>
            <person name="Sheng Y."/>
            <person name="Liu T."/>
            <person name="Pan Y.S."/>
            <person name="Xia L.Y."/>
            <person name="Li J."/>
            <person name="Zhao F."/>
            <person name="Cao W.C."/>
        </authorList>
    </citation>
    <scope>NUCLEOTIDE SEQUENCE [LARGE SCALE GENOMIC DNA]</scope>
    <source>
        <strain evidence="4">HaeL-2018</strain>
    </source>
</reference>
<dbReference type="PANTHER" id="PTHR11733">
    <property type="entry name" value="ZINC METALLOPROTEASE FAMILY M13 NEPRILYSIN-RELATED"/>
    <property type="match status" value="1"/>
</dbReference>
<dbReference type="GO" id="GO:0005886">
    <property type="term" value="C:plasma membrane"/>
    <property type="evidence" value="ECO:0007669"/>
    <property type="project" value="TreeGrafter"/>
</dbReference>
<evidence type="ECO:0000256" key="2">
    <source>
        <dbReference type="SAM" id="Phobius"/>
    </source>
</evidence>
<feature type="domain" description="Peptidase M13 N-terminal" evidence="3">
    <location>
        <begin position="83"/>
        <end position="458"/>
    </location>
</feature>
<keyword evidence="5" id="KW-1185">Reference proteome</keyword>
<dbReference type="Gene3D" id="1.10.1380.10">
    <property type="entry name" value="Neutral endopeptidase , domain2"/>
    <property type="match status" value="1"/>
</dbReference>
<dbReference type="Proteomes" id="UP000821853">
    <property type="component" value="Chromosome 3"/>
</dbReference>
<protein>
    <recommendedName>
        <fullName evidence="3">Peptidase M13 N-terminal domain-containing protein</fullName>
    </recommendedName>
</protein>
<keyword evidence="2" id="KW-1133">Transmembrane helix</keyword>
<dbReference type="SUPFAM" id="SSF55486">
    <property type="entry name" value="Metalloproteases ('zincins'), catalytic domain"/>
    <property type="match status" value="1"/>
</dbReference>
<organism evidence="4 5">
    <name type="scientific">Haemaphysalis longicornis</name>
    <name type="common">Bush tick</name>
    <dbReference type="NCBI Taxonomy" id="44386"/>
    <lineage>
        <taxon>Eukaryota</taxon>
        <taxon>Metazoa</taxon>
        <taxon>Ecdysozoa</taxon>
        <taxon>Arthropoda</taxon>
        <taxon>Chelicerata</taxon>
        <taxon>Arachnida</taxon>
        <taxon>Acari</taxon>
        <taxon>Parasitiformes</taxon>
        <taxon>Ixodida</taxon>
        <taxon>Ixodoidea</taxon>
        <taxon>Ixodidae</taxon>
        <taxon>Haemaphysalinae</taxon>
        <taxon>Haemaphysalis</taxon>
    </lineage>
</organism>
<keyword evidence="2" id="KW-0472">Membrane</keyword>
<dbReference type="PANTHER" id="PTHR11733:SF241">
    <property type="entry name" value="GH26575P-RELATED"/>
    <property type="match status" value="1"/>
</dbReference>
<dbReference type="VEuPathDB" id="VectorBase:HLOH_044906"/>
<dbReference type="InterPro" id="IPR008753">
    <property type="entry name" value="Peptidase_M13_N"/>
</dbReference>
<dbReference type="Pfam" id="PF05649">
    <property type="entry name" value="Peptidase_M13_N"/>
    <property type="match status" value="1"/>
</dbReference>
<gene>
    <name evidence="4" type="ORF">HPB48_008741</name>
</gene>
<dbReference type="AlphaFoldDB" id="A0A9J6G6U9"/>
<dbReference type="GO" id="GO:0016485">
    <property type="term" value="P:protein processing"/>
    <property type="evidence" value="ECO:0007669"/>
    <property type="project" value="TreeGrafter"/>
</dbReference>
<dbReference type="InterPro" id="IPR000718">
    <property type="entry name" value="Peptidase_M13"/>
</dbReference>
<name>A0A9J6G6U9_HAELO</name>
<dbReference type="PROSITE" id="PS51885">
    <property type="entry name" value="NEPRILYSIN"/>
    <property type="match status" value="1"/>
</dbReference>
<dbReference type="OMA" id="PPTWILE"/>
<sequence length="661" mass="73136">MRRACSEQIASGPSGSQSGWRRRLSFRNFVWCFAGVTTFASTVLILLSLYARSRVAKTVPCRTDDCRYHAALIVSRLDRTLNPCRDFAAFACSAWQSQKPLPSEHFPGMTPSAQADVLVRWLGGFESMAEEGQRSLPIGDRARVLHEACLYRTRSNVNVLGALMKSLSIPWPYPPPDQVSPLGVLLNLAANWQTPLWFSVRVLNTTNTKVVTLGPGDHVFPAWRHHSKLAASNTYDEYWHTFSQIFMSGTCEGERTTPPPANDTARARPSAEMQAFVLRELVNATVRGARGATHFKISELGRMTKNISSSEWLSELNNSLKSWRPISPSDQVFASGTDVVAAIDAIFSRYTRTEILDHIGWYFADIYGPLACDKTLFPRKFGSGNLTNALVALCASQVEDAYQTLVAALFTAPRFGPDARAAVNAELRHIVNTARNMTEGASWMSYDTKSLLRDKIDSGSVDLWPPDELLDEHGLSKMYGDLPTNMSSFMPHWEAARKLVPALKNPAGSYYKALSLPKGHRLPYFDYDYVSNKVRIPLAALKKPFYYAAGTASMFYGGFGFFFTQQLVRALDNIGVMVDPSGKIWDEPRLSAAEATAIGNRSACLAPEHDTIFPEIPALEVAYAALKRSLASLKPNLRNLQAAPGFSEDQVKCCTGSCYCD</sequence>
<dbReference type="OrthoDB" id="6503684at2759"/>
<dbReference type="GO" id="GO:0004222">
    <property type="term" value="F:metalloendopeptidase activity"/>
    <property type="evidence" value="ECO:0007669"/>
    <property type="project" value="InterPro"/>
</dbReference>
<evidence type="ECO:0000313" key="4">
    <source>
        <dbReference type="EMBL" id="KAH9370639.1"/>
    </source>
</evidence>
<dbReference type="InterPro" id="IPR024079">
    <property type="entry name" value="MetalloPept_cat_dom_sf"/>
</dbReference>
<keyword evidence="2" id="KW-0812">Transmembrane</keyword>
<evidence type="ECO:0000259" key="3">
    <source>
        <dbReference type="Pfam" id="PF05649"/>
    </source>
</evidence>
<dbReference type="InterPro" id="IPR042089">
    <property type="entry name" value="Peptidase_M13_dom_2"/>
</dbReference>
<comment type="similarity">
    <text evidence="1">Belongs to the peptidase M13 family.</text>
</comment>
<evidence type="ECO:0000313" key="5">
    <source>
        <dbReference type="Proteomes" id="UP000821853"/>
    </source>
</evidence>
<feature type="transmembrane region" description="Helical" evidence="2">
    <location>
        <begin position="29"/>
        <end position="51"/>
    </location>
</feature>
<evidence type="ECO:0000256" key="1">
    <source>
        <dbReference type="ARBA" id="ARBA00007357"/>
    </source>
</evidence>
<dbReference type="Gene3D" id="3.40.390.10">
    <property type="entry name" value="Collagenase (Catalytic Domain)"/>
    <property type="match status" value="1"/>
</dbReference>
<proteinExistence type="inferred from homology"/>